<dbReference type="Pfam" id="PF26337">
    <property type="entry name" value="Gtf3_C"/>
    <property type="match status" value="1"/>
</dbReference>
<organism evidence="4 5">
    <name type="scientific">Pseudolactococcus hodotermopsidis</name>
    <dbReference type="NCBI Taxonomy" id="2709157"/>
    <lineage>
        <taxon>Bacteria</taxon>
        <taxon>Bacillati</taxon>
        <taxon>Bacillota</taxon>
        <taxon>Bacilli</taxon>
        <taxon>Lactobacillales</taxon>
        <taxon>Streptococcaceae</taxon>
        <taxon>Pseudolactococcus</taxon>
    </lineage>
</organism>
<feature type="domain" description="Glucosyltransferase 3-like N-terminal" evidence="2">
    <location>
        <begin position="11"/>
        <end position="144"/>
    </location>
</feature>
<dbReference type="AlphaFoldDB" id="A0A6A0BC34"/>
<evidence type="ECO:0000259" key="2">
    <source>
        <dbReference type="Pfam" id="PF26334"/>
    </source>
</evidence>
<evidence type="ECO:0008006" key="6">
    <source>
        <dbReference type="Google" id="ProtNLM"/>
    </source>
</evidence>
<dbReference type="EMBL" id="BLLI01000051">
    <property type="protein sequence ID" value="GFH43009.1"/>
    <property type="molecule type" value="Genomic_DNA"/>
</dbReference>
<dbReference type="Proteomes" id="UP000480303">
    <property type="component" value="Unassembled WGS sequence"/>
</dbReference>
<gene>
    <name evidence="4" type="ORF">Hs30E_15600</name>
</gene>
<name>A0A6A0BC34_9LACT</name>
<dbReference type="InterPro" id="IPR058591">
    <property type="entry name" value="Gtf3_N"/>
</dbReference>
<dbReference type="RefSeq" id="WP_172209451.1">
    <property type="nucleotide sequence ID" value="NZ_BLLI01000051.1"/>
</dbReference>
<dbReference type="InterPro" id="IPR058592">
    <property type="entry name" value="Gtf3_C"/>
</dbReference>
<evidence type="ECO:0000313" key="5">
    <source>
        <dbReference type="Proteomes" id="UP000480303"/>
    </source>
</evidence>
<sequence>MQYFTQNPVSQEAKFNAIGKVTADYAQFFGELGMKNLDIPNRVGAGGAERLFADLTPDDVVFYQYPSYYGLSLAKEQIIVEELEKKGVKIVVLVHDAYTLTYELEENNQEIKLLNRTDGVILHGKKMQSVMVEKGLTVPSVIQGPFGYRLTDSEIAEIDHKVAEKIAPWETLYTGNLGKAWFAIDYKAQTHMILYGPLPKWAEGQEEPFKGNLEYRGKVAPEELPVSDFKGFGLVWDGTNDPNYQKKSRYTAYNMPLKVSNYLAHELPLIVWADSAISDFVLAHKIGLALKDLNQVDEALANISADDYNQMVDNMRTIGEEIRNGSTIKNAVASIVSILTEPIAAAKPINPVLTKIFDNYYKELSK</sequence>
<protein>
    <recommendedName>
        <fullName evidence="6">Beta-1,6-galactofuranosyltransferase</fullName>
    </recommendedName>
</protein>
<dbReference type="Gene3D" id="3.40.50.2000">
    <property type="entry name" value="Glycogen Phosphorylase B"/>
    <property type="match status" value="2"/>
</dbReference>
<accession>A0A6A0BC34</accession>
<evidence type="ECO:0000313" key="4">
    <source>
        <dbReference type="EMBL" id="GFH43009.1"/>
    </source>
</evidence>
<keyword evidence="5" id="KW-1185">Reference proteome</keyword>
<dbReference type="Pfam" id="PF26334">
    <property type="entry name" value="Gtf3_N"/>
    <property type="match status" value="1"/>
</dbReference>
<comment type="caution">
    <text evidence="4">The sequence shown here is derived from an EMBL/GenBank/DDBJ whole genome shotgun (WGS) entry which is preliminary data.</text>
</comment>
<keyword evidence="1" id="KW-0808">Transferase</keyword>
<feature type="domain" description="Glucosyltransferase 3-like C-terminal" evidence="3">
    <location>
        <begin position="173"/>
        <end position="333"/>
    </location>
</feature>
<evidence type="ECO:0000256" key="1">
    <source>
        <dbReference type="ARBA" id="ARBA00022679"/>
    </source>
</evidence>
<proteinExistence type="predicted"/>
<evidence type="ECO:0000259" key="3">
    <source>
        <dbReference type="Pfam" id="PF26337"/>
    </source>
</evidence>
<reference evidence="4 5" key="1">
    <citation type="submission" date="2020-02" db="EMBL/GenBank/DDBJ databases">
        <title>Draft genome sequence of Lactococcus sp. Hs30E4-3.</title>
        <authorList>
            <person name="Noda S."/>
            <person name="Yuki M."/>
            <person name="Ohkuma M."/>
        </authorList>
    </citation>
    <scope>NUCLEOTIDE SEQUENCE [LARGE SCALE GENOMIC DNA]</scope>
    <source>
        <strain evidence="4 5">Hs30E4-3</strain>
    </source>
</reference>